<dbReference type="Pfam" id="PF17820">
    <property type="entry name" value="PDZ_6"/>
    <property type="match status" value="1"/>
</dbReference>
<keyword evidence="7" id="KW-1185">Reference proteome</keyword>
<dbReference type="PROSITE" id="PS50106">
    <property type="entry name" value="PDZ"/>
    <property type="match status" value="1"/>
</dbReference>
<evidence type="ECO:0000256" key="4">
    <source>
        <dbReference type="SAM" id="Phobius"/>
    </source>
</evidence>
<feature type="transmembrane region" description="Helical" evidence="4">
    <location>
        <begin position="128"/>
        <end position="150"/>
    </location>
</feature>
<dbReference type="InterPro" id="IPR001478">
    <property type="entry name" value="PDZ"/>
</dbReference>
<dbReference type="InterPro" id="IPR036034">
    <property type="entry name" value="PDZ_sf"/>
</dbReference>
<dbReference type="InterPro" id="IPR009003">
    <property type="entry name" value="Peptidase_S1_PA"/>
</dbReference>
<dbReference type="Gene3D" id="2.40.10.120">
    <property type="match status" value="1"/>
</dbReference>
<dbReference type="SUPFAM" id="SSF50494">
    <property type="entry name" value="Trypsin-like serine proteases"/>
    <property type="match status" value="1"/>
</dbReference>
<proteinExistence type="predicted"/>
<keyword evidence="4" id="KW-1133">Transmembrane helix</keyword>
<sequence>MADERDPEDADRPGLSPDERPASPTGYDDTTAASIDHTSAIPVEHTTSFPPYPGGDGAGTTGGSWSRPGGGTAEAHDRSVGHAAYAHPSPQGSHPAYLSPSAPADHTAYRQGSGATATHPRTRRGPGLGLLTGALLLGLIGGGAAGYLGAQFAQDEQEPAPSIVEAAPVGTTPPTAITAIAQHALPSVVFISVGSTAGEGVGSGFVVRDDGYIVTNNHVIEGASDGAIGVTFADGRETTAELVGADPEYDIAVIKVDETGLQALEFGDSDALAVGATVVAVGAPLGLDNTVTAGIVSALNRPVMAGGGAGPMSYINAIQTDAAINPGNSGGPLLDLNGQVVGVNSAIAQIPGDLGGQSGSIGLGFSIPARQVEHTANQLIETGTSNHPIIGVMLDMTHTGAGAKVLEDGQGEGPSIVEGGPADDAGVEPGDLILAVDGEEVDHGSHLIIILRSHEIGDEVELLLQNPDGDERTVTMTLQGSE</sequence>
<dbReference type="PANTHER" id="PTHR43343">
    <property type="entry name" value="PEPTIDASE S12"/>
    <property type="match status" value="1"/>
</dbReference>
<feature type="region of interest" description="Disordered" evidence="3">
    <location>
        <begin position="1"/>
        <end position="125"/>
    </location>
</feature>
<dbReference type="InterPro" id="IPR051201">
    <property type="entry name" value="Chloro_Bact_Ser_Proteases"/>
</dbReference>
<dbReference type="InterPro" id="IPR041489">
    <property type="entry name" value="PDZ_6"/>
</dbReference>
<organism evidence="6 7">
    <name type="scientific">Ornithinimicrobium faecis</name>
    <dbReference type="NCBI Taxonomy" id="2934158"/>
    <lineage>
        <taxon>Bacteria</taxon>
        <taxon>Bacillati</taxon>
        <taxon>Actinomycetota</taxon>
        <taxon>Actinomycetes</taxon>
        <taxon>Micrococcales</taxon>
        <taxon>Ornithinimicrobiaceae</taxon>
        <taxon>Ornithinimicrobium</taxon>
    </lineage>
</organism>
<gene>
    <name evidence="6" type="ORF">NF556_05095</name>
</gene>
<protein>
    <submittedName>
        <fullName evidence="6">Trypsin-like peptidase domain-containing protein</fullName>
    </submittedName>
</protein>
<dbReference type="PRINTS" id="PR00834">
    <property type="entry name" value="PROTEASES2C"/>
</dbReference>
<dbReference type="InterPro" id="IPR001940">
    <property type="entry name" value="Peptidase_S1C"/>
</dbReference>
<dbReference type="Pfam" id="PF13365">
    <property type="entry name" value="Trypsin_2"/>
    <property type="match status" value="1"/>
</dbReference>
<keyword evidence="4" id="KW-0472">Membrane</keyword>
<dbReference type="Gene3D" id="2.30.42.10">
    <property type="match status" value="1"/>
</dbReference>
<feature type="domain" description="PDZ" evidence="5">
    <location>
        <begin position="415"/>
        <end position="468"/>
    </location>
</feature>
<feature type="compositionally biased region" description="Gly residues" evidence="3">
    <location>
        <begin position="54"/>
        <end position="72"/>
    </location>
</feature>
<dbReference type="SUPFAM" id="SSF50156">
    <property type="entry name" value="PDZ domain-like"/>
    <property type="match status" value="1"/>
</dbReference>
<keyword evidence="4" id="KW-0812">Transmembrane</keyword>
<dbReference type="RefSeq" id="WP_252594412.1">
    <property type="nucleotide sequence ID" value="NZ_CP099489.1"/>
</dbReference>
<accession>A0ABY4YW77</accession>
<dbReference type="EMBL" id="CP099489">
    <property type="protein sequence ID" value="USQ81028.1"/>
    <property type="molecule type" value="Genomic_DNA"/>
</dbReference>
<reference evidence="6" key="1">
    <citation type="submission" date="2022-06" db="EMBL/GenBank/DDBJ databases">
        <title>Ornithinimicrobium HY1793.</title>
        <authorList>
            <person name="Huang Y."/>
        </authorList>
    </citation>
    <scope>NUCLEOTIDE SEQUENCE</scope>
    <source>
        <strain evidence="6">HY1793</strain>
    </source>
</reference>
<dbReference type="PANTHER" id="PTHR43343:SF3">
    <property type="entry name" value="PROTEASE DO-LIKE 8, CHLOROPLASTIC"/>
    <property type="match status" value="1"/>
</dbReference>
<keyword evidence="1" id="KW-0645">Protease</keyword>
<keyword evidence="2" id="KW-0378">Hydrolase</keyword>
<evidence type="ECO:0000256" key="2">
    <source>
        <dbReference type="ARBA" id="ARBA00022801"/>
    </source>
</evidence>
<evidence type="ECO:0000256" key="1">
    <source>
        <dbReference type="ARBA" id="ARBA00022670"/>
    </source>
</evidence>
<dbReference type="SMART" id="SM00228">
    <property type="entry name" value="PDZ"/>
    <property type="match status" value="1"/>
</dbReference>
<evidence type="ECO:0000256" key="3">
    <source>
        <dbReference type="SAM" id="MobiDB-lite"/>
    </source>
</evidence>
<name>A0ABY4YW77_9MICO</name>
<evidence type="ECO:0000313" key="6">
    <source>
        <dbReference type="EMBL" id="USQ81028.1"/>
    </source>
</evidence>
<evidence type="ECO:0000313" key="7">
    <source>
        <dbReference type="Proteomes" id="UP001056455"/>
    </source>
</evidence>
<dbReference type="Proteomes" id="UP001056455">
    <property type="component" value="Chromosome"/>
</dbReference>
<evidence type="ECO:0000259" key="5">
    <source>
        <dbReference type="PROSITE" id="PS50106"/>
    </source>
</evidence>